<feature type="chain" id="PRO_5047496369" evidence="1">
    <location>
        <begin position="33"/>
        <end position="110"/>
    </location>
</feature>
<keyword evidence="3" id="KW-1185">Reference proteome</keyword>
<evidence type="ECO:0000313" key="3">
    <source>
        <dbReference type="Proteomes" id="UP001382904"/>
    </source>
</evidence>
<feature type="signal peptide" evidence="1">
    <location>
        <begin position="1"/>
        <end position="32"/>
    </location>
</feature>
<accession>A0ABU8U230</accession>
<organism evidence="2 3">
    <name type="scientific">Streptomyces caledonius</name>
    <dbReference type="NCBI Taxonomy" id="3134107"/>
    <lineage>
        <taxon>Bacteria</taxon>
        <taxon>Bacillati</taxon>
        <taxon>Actinomycetota</taxon>
        <taxon>Actinomycetes</taxon>
        <taxon>Kitasatosporales</taxon>
        <taxon>Streptomycetaceae</taxon>
        <taxon>Streptomyces</taxon>
    </lineage>
</organism>
<comment type="caution">
    <text evidence="2">The sequence shown here is derived from an EMBL/GenBank/DDBJ whole genome shotgun (WGS) entry which is preliminary data.</text>
</comment>
<protein>
    <submittedName>
        <fullName evidence="2">Uncharacterized protein</fullName>
    </submittedName>
</protein>
<evidence type="ECO:0000256" key="1">
    <source>
        <dbReference type="SAM" id="SignalP"/>
    </source>
</evidence>
<dbReference type="Proteomes" id="UP001382904">
    <property type="component" value="Unassembled WGS sequence"/>
</dbReference>
<dbReference type="EMBL" id="JBBKAM010000002">
    <property type="protein sequence ID" value="MEJ8641941.1"/>
    <property type="molecule type" value="Genomic_DNA"/>
</dbReference>
<reference evidence="2 3" key="1">
    <citation type="submission" date="2024-03" db="EMBL/GenBank/DDBJ databases">
        <title>Novel Streptomyces species of biotechnological and ecological value are a feature of Machair soil.</title>
        <authorList>
            <person name="Prole J.R."/>
            <person name="Goodfellow M."/>
            <person name="Allenby N."/>
            <person name="Ward A.C."/>
        </authorList>
    </citation>
    <scope>NUCLEOTIDE SEQUENCE [LARGE SCALE GENOMIC DNA]</scope>
    <source>
        <strain evidence="2 3">MS1.HAVA.3</strain>
    </source>
</reference>
<sequence length="110" mass="11500">MATKFSIRAAKAIALGALTVATVATVSPMASAAGTSGKTNGCYSTWGNTAFTGHCNPATVTGQYANHGECDWQADDNTGYYRWSAGFVGKWGTGHCTFKVTRSYILFSAG</sequence>
<name>A0ABU8U230_9ACTN</name>
<gene>
    <name evidence="2" type="ORF">WKI68_11630</name>
</gene>
<keyword evidence="1" id="KW-0732">Signal</keyword>
<evidence type="ECO:0000313" key="2">
    <source>
        <dbReference type="EMBL" id="MEJ8641941.1"/>
    </source>
</evidence>
<proteinExistence type="predicted"/>